<proteinExistence type="predicted"/>
<keyword evidence="1" id="KW-1133">Transmembrane helix</keyword>
<organism evidence="3 4">
    <name type="scientific">Novosphingobium anseongense</name>
    <dbReference type="NCBI Taxonomy" id="3133436"/>
    <lineage>
        <taxon>Bacteria</taxon>
        <taxon>Pseudomonadati</taxon>
        <taxon>Pseudomonadota</taxon>
        <taxon>Alphaproteobacteria</taxon>
        <taxon>Sphingomonadales</taxon>
        <taxon>Sphingomonadaceae</taxon>
        <taxon>Novosphingobium</taxon>
    </lineage>
</organism>
<sequence>MQNKFVSWLHRTMPKREELEANRFVAPLARRQELWRFTRRSVPRGVAVGLLIGIFALIPGVQIVGAALMCVPCRGNIPIAAAMTFLSNPLTTPLILIASAYIGNKLGFHADISTLMSMVEHSAGLREWTRWLLSDAAPALLIGLFVISVVSAAVGYLVSSFFWRWWIGHKRRTRHEALVVPQPAELLE</sequence>
<dbReference type="PANTHER" id="PTHR40547">
    <property type="entry name" value="SLL0298 PROTEIN"/>
    <property type="match status" value="1"/>
</dbReference>
<comment type="caution">
    <text evidence="3">The sequence shown here is derived from an EMBL/GenBank/DDBJ whole genome shotgun (WGS) entry which is preliminary data.</text>
</comment>
<evidence type="ECO:0000256" key="1">
    <source>
        <dbReference type="SAM" id="Phobius"/>
    </source>
</evidence>
<keyword evidence="4" id="KW-1185">Reference proteome</keyword>
<evidence type="ECO:0000313" key="4">
    <source>
        <dbReference type="Proteomes" id="UP001361239"/>
    </source>
</evidence>
<dbReference type="PANTHER" id="PTHR40547:SF1">
    <property type="entry name" value="SLL0298 PROTEIN"/>
    <property type="match status" value="1"/>
</dbReference>
<gene>
    <name evidence="3" type="ORF">WG901_17035</name>
</gene>
<keyword evidence="1" id="KW-0812">Transmembrane</keyword>
<accession>A0ABU8RZ57</accession>
<feature type="transmembrane region" description="Helical" evidence="1">
    <location>
        <begin position="80"/>
        <end position="102"/>
    </location>
</feature>
<dbReference type="RefSeq" id="WP_339588288.1">
    <property type="nucleotide sequence ID" value="NZ_JBBHJZ010000003.1"/>
</dbReference>
<name>A0ABU8RZ57_9SPHN</name>
<evidence type="ECO:0000259" key="2">
    <source>
        <dbReference type="Pfam" id="PF09835"/>
    </source>
</evidence>
<reference evidence="3 4" key="1">
    <citation type="submission" date="2024-03" db="EMBL/GenBank/DDBJ databases">
        <authorList>
            <person name="Jo J.-H."/>
        </authorList>
    </citation>
    <scope>NUCLEOTIDE SEQUENCE [LARGE SCALE GENOMIC DNA]</scope>
    <source>
        <strain evidence="3 4">PS1R-30</strain>
    </source>
</reference>
<dbReference type="InterPro" id="IPR018639">
    <property type="entry name" value="DUF2062"/>
</dbReference>
<keyword evidence="1" id="KW-0472">Membrane</keyword>
<feature type="domain" description="DUF2062" evidence="2">
    <location>
        <begin position="23"/>
        <end position="171"/>
    </location>
</feature>
<evidence type="ECO:0000313" key="3">
    <source>
        <dbReference type="EMBL" id="MEJ5978361.1"/>
    </source>
</evidence>
<feature type="transmembrane region" description="Helical" evidence="1">
    <location>
        <begin position="139"/>
        <end position="163"/>
    </location>
</feature>
<dbReference type="Pfam" id="PF09835">
    <property type="entry name" value="DUF2062"/>
    <property type="match status" value="1"/>
</dbReference>
<dbReference type="Proteomes" id="UP001361239">
    <property type="component" value="Unassembled WGS sequence"/>
</dbReference>
<feature type="transmembrane region" description="Helical" evidence="1">
    <location>
        <begin position="46"/>
        <end position="68"/>
    </location>
</feature>
<protein>
    <submittedName>
        <fullName evidence="3">DUF2062 domain-containing protein</fullName>
    </submittedName>
</protein>
<dbReference type="EMBL" id="JBBHJZ010000003">
    <property type="protein sequence ID" value="MEJ5978361.1"/>
    <property type="molecule type" value="Genomic_DNA"/>
</dbReference>